<dbReference type="SUPFAM" id="SSF56672">
    <property type="entry name" value="DNA/RNA polymerases"/>
    <property type="match status" value="1"/>
</dbReference>
<evidence type="ECO:0000256" key="2">
    <source>
        <dbReference type="ARBA" id="ARBA00022723"/>
    </source>
</evidence>
<dbReference type="Proteomes" id="UP000829196">
    <property type="component" value="Unassembled WGS sequence"/>
</dbReference>
<feature type="domain" description="Integrase catalytic" evidence="6">
    <location>
        <begin position="525"/>
        <end position="691"/>
    </location>
</feature>
<evidence type="ECO:0000256" key="3">
    <source>
        <dbReference type="ARBA" id="ARBA00022750"/>
    </source>
</evidence>
<dbReference type="GO" id="GO:0004190">
    <property type="term" value="F:aspartic-type endopeptidase activity"/>
    <property type="evidence" value="ECO:0007669"/>
    <property type="project" value="UniProtKB-KW"/>
</dbReference>
<dbReference type="EMBL" id="JAGYWB010000011">
    <property type="protein sequence ID" value="KAI0505071.1"/>
    <property type="molecule type" value="Genomic_DNA"/>
</dbReference>
<evidence type="ECO:0000256" key="4">
    <source>
        <dbReference type="ARBA" id="ARBA00022801"/>
    </source>
</evidence>
<dbReference type="Pfam" id="PF00665">
    <property type="entry name" value="rve"/>
    <property type="match status" value="1"/>
</dbReference>
<dbReference type="PROSITE" id="PS50994">
    <property type="entry name" value="INTEGRASE"/>
    <property type="match status" value="1"/>
</dbReference>
<keyword evidence="1" id="KW-0645">Protease</keyword>
<keyword evidence="8" id="KW-1185">Reference proteome</keyword>
<dbReference type="InterPro" id="IPR012337">
    <property type="entry name" value="RNaseH-like_sf"/>
</dbReference>
<dbReference type="Pfam" id="PF22936">
    <property type="entry name" value="Pol_BBD"/>
    <property type="match status" value="1"/>
</dbReference>
<dbReference type="InterPro" id="IPR013103">
    <property type="entry name" value="RVT_2"/>
</dbReference>
<dbReference type="GO" id="GO:0003676">
    <property type="term" value="F:nucleic acid binding"/>
    <property type="evidence" value="ECO:0007669"/>
    <property type="project" value="InterPro"/>
</dbReference>
<dbReference type="PANTHER" id="PTHR42648:SF26">
    <property type="entry name" value="INTEGRASE CATALYTIC DOMAIN-CONTAINING PROTEIN"/>
    <property type="match status" value="1"/>
</dbReference>
<keyword evidence="2" id="KW-0479">Metal-binding</keyword>
<dbReference type="SMR" id="A0A8T3B7L6"/>
<evidence type="ECO:0000259" key="6">
    <source>
        <dbReference type="PROSITE" id="PS50994"/>
    </source>
</evidence>
<feature type="compositionally biased region" description="Low complexity" evidence="5">
    <location>
        <begin position="17"/>
        <end position="27"/>
    </location>
</feature>
<dbReference type="InterPro" id="IPR043502">
    <property type="entry name" value="DNA/RNA_pol_sf"/>
</dbReference>
<evidence type="ECO:0000313" key="8">
    <source>
        <dbReference type="Proteomes" id="UP000829196"/>
    </source>
</evidence>
<dbReference type="InterPro" id="IPR057670">
    <property type="entry name" value="SH3_retrovirus"/>
</dbReference>
<dbReference type="Gene3D" id="3.10.10.10">
    <property type="entry name" value="HIV Type 1 Reverse Transcriptase, subunit A, domain 1"/>
    <property type="match status" value="1"/>
</dbReference>
<gene>
    <name evidence="7" type="ORF">KFK09_016028</name>
</gene>
<comment type="caution">
    <text evidence="7">The sequence shown here is derived from an EMBL/GenBank/DDBJ whole genome shotgun (WGS) entry which is preliminary data.</text>
</comment>
<feature type="region of interest" description="Disordered" evidence="5">
    <location>
        <begin position="1"/>
        <end position="27"/>
    </location>
</feature>
<dbReference type="Pfam" id="PF25597">
    <property type="entry name" value="SH3_retrovirus"/>
    <property type="match status" value="1"/>
</dbReference>
<feature type="compositionally biased region" description="Low complexity" evidence="5">
    <location>
        <begin position="786"/>
        <end position="810"/>
    </location>
</feature>
<feature type="compositionally biased region" description="Low complexity" evidence="5">
    <location>
        <begin position="266"/>
        <end position="288"/>
    </location>
</feature>
<dbReference type="SUPFAM" id="SSF53098">
    <property type="entry name" value="Ribonuclease H-like"/>
    <property type="match status" value="1"/>
</dbReference>
<dbReference type="Pfam" id="PF13976">
    <property type="entry name" value="gag_pre-integrs"/>
    <property type="match status" value="1"/>
</dbReference>
<keyword evidence="4" id="KW-0378">Hydrolase</keyword>
<dbReference type="InterPro" id="IPR043128">
    <property type="entry name" value="Rev_trsase/Diguanyl_cyclase"/>
</dbReference>
<accession>A0A8T3B7L6</accession>
<proteinExistence type="predicted"/>
<dbReference type="OrthoDB" id="1737296at2759"/>
<evidence type="ECO:0000256" key="1">
    <source>
        <dbReference type="ARBA" id="ARBA00022670"/>
    </source>
</evidence>
<dbReference type="InterPro" id="IPR036397">
    <property type="entry name" value="RNaseH_sf"/>
</dbReference>
<keyword evidence="3" id="KW-0064">Aspartyl protease</keyword>
<sequence>MSQTMGDQESANSHPPSSTTISGNNSNNTEIHIPQQLKFLISNIKNLVPNALTTENYAIWRIQLLQQFTANGYAGHLTGSISCPSDASSPEYQRWHLADNNLLSALFSTISPPILPYVISCTTAQDVWLVLEKRLQPTCRSRVIQLKNELHHVQMQNLTMQQYLNHVKSIVDNIAASGSHVDAEDIIIHILNGLPSTYNSFKAAIRTYPLPMNLDNLYSLLCSEEINVNQELSKENSAVSSTTALHAMSSNQSRNRPPRRFSKNRPTTVGNGPNHNNVNSNTPNPASPNTARPICQICNKVGHIALNCWHRSNPRFAPTNPRTISALLAQPNQSPSQDWIVDSGASNHLTPDLSNFQYQTPYHGQESVSIANGSQLPVAHSGQGLLPLPETPRKLYLRNLLHVPHLSHNLLSVSKLTTDNPISVSFNANGFKIKDRKDHRLLLRGPLHNGLYQLRRPTEATPTAFYASRNQEMLWHSRLGHPHHRLLKDLVHLIPDITKISKDFSCTACTVAKCHKISFNKSVSVSSAAFDLIHSDVWGPAPVYSSEGFRYYVVFIDDFTRFSWMYLMKNKQETFSKFKLFHQYVQTQFHTTPKVFRSDGGGEFTSHEFSAFLLQHGIQRQLSCPHTPEQNGIAERKHRHLLDLARTLLHAAHLPATLWAEAIATANYLVNRLPSSSIENQIPFHRLHGHPPNYTHLRTFGCQCFPWLRPYAANKLSPRSHECIFIGYSPCHKGYKCLDISSNRTYISRHVTFNESIFPYQNLKPVHNPNLLPSLHRTPPSLLIPPSLTAPLTSMPTSSTTKPTQSTNSPVQSPLSNTGANSTIPAISILPTQNNANISSHPMQTRLKSGITKPKQILSLIATTPPTSTPNTYAQAVKHSHWRQAMSDEFHALQKQSTWTLVSPPANTPILGCKWTFKTKLLPDGTVDKFKARLVAQGYDQQYGINYQETFSPVAKMTTIRILLTLAINRNWQIIQLDVSNAFLHGDLTENIYMRQPPGFINAASPSYVCKLHKSLYGLKQAPRQWFEKLTSFLQTQGFRFTRSDPSLLSYRLNHTQIFFLIYVDDILITGNNSAAITALLAKLHSQFSLKQSNQLSLFLGIKISQQPNGLFLSQQHYAERLLKDAGLAECKPAVTPLSPTSKHNVSTSQPFHDPTLYRRLAGSLQYLSITRPDIAFATNQVCQHMHQPTTQDFQDLKRLLRYVKGTISFGLPLQTGDLTLRTYTDADWASDSSDRKSISGFCSFLGPNLISWSVKKQVTVAKSSTEAEYRALSAATSDVIWLRRLVEELDLPQHSPTTIHCDNTSAIALARNPVFHARTKHIEIDYQFIRQHIRNGAISLTHIPSEDQIADILTKSFSAVRFHNLRRKLTIRTQND</sequence>
<dbReference type="Gene3D" id="3.30.70.270">
    <property type="match status" value="1"/>
</dbReference>
<dbReference type="Pfam" id="PF14223">
    <property type="entry name" value="Retrotran_gag_2"/>
    <property type="match status" value="1"/>
</dbReference>
<dbReference type="PANTHER" id="PTHR42648">
    <property type="entry name" value="TRANSPOSASE, PUTATIVE-RELATED"/>
    <property type="match status" value="1"/>
</dbReference>
<dbReference type="InterPro" id="IPR001584">
    <property type="entry name" value="Integrase_cat-core"/>
</dbReference>
<dbReference type="InterPro" id="IPR054722">
    <property type="entry name" value="PolX-like_BBD"/>
</dbReference>
<dbReference type="GO" id="GO:0046872">
    <property type="term" value="F:metal ion binding"/>
    <property type="evidence" value="ECO:0007669"/>
    <property type="project" value="UniProtKB-KW"/>
</dbReference>
<evidence type="ECO:0000256" key="5">
    <source>
        <dbReference type="SAM" id="MobiDB-lite"/>
    </source>
</evidence>
<dbReference type="GO" id="GO:0015074">
    <property type="term" value="P:DNA integration"/>
    <property type="evidence" value="ECO:0007669"/>
    <property type="project" value="InterPro"/>
</dbReference>
<dbReference type="Pfam" id="PF07727">
    <property type="entry name" value="RVT_2"/>
    <property type="match status" value="1"/>
</dbReference>
<dbReference type="InterPro" id="IPR025724">
    <property type="entry name" value="GAG-pre-integrase_dom"/>
</dbReference>
<dbReference type="CDD" id="cd09272">
    <property type="entry name" value="RNase_HI_RT_Ty1"/>
    <property type="match status" value="1"/>
</dbReference>
<name>A0A8T3B7L6_DENNO</name>
<feature type="region of interest" description="Disordered" evidence="5">
    <location>
        <begin position="237"/>
        <end position="288"/>
    </location>
</feature>
<evidence type="ECO:0000313" key="7">
    <source>
        <dbReference type="EMBL" id="KAI0505071.1"/>
    </source>
</evidence>
<dbReference type="Gene3D" id="3.30.420.10">
    <property type="entry name" value="Ribonuclease H-like superfamily/Ribonuclease H"/>
    <property type="match status" value="1"/>
</dbReference>
<feature type="region of interest" description="Disordered" evidence="5">
    <location>
        <begin position="786"/>
        <end position="817"/>
    </location>
</feature>
<dbReference type="GO" id="GO:0006508">
    <property type="term" value="P:proteolysis"/>
    <property type="evidence" value="ECO:0007669"/>
    <property type="project" value="UniProtKB-KW"/>
</dbReference>
<feature type="compositionally biased region" description="Polar residues" evidence="5">
    <location>
        <begin position="1"/>
        <end position="16"/>
    </location>
</feature>
<dbReference type="InterPro" id="IPR039537">
    <property type="entry name" value="Retrotran_Ty1/copia-like"/>
</dbReference>
<organism evidence="7 8">
    <name type="scientific">Dendrobium nobile</name>
    <name type="common">Orchid</name>
    <dbReference type="NCBI Taxonomy" id="94219"/>
    <lineage>
        <taxon>Eukaryota</taxon>
        <taxon>Viridiplantae</taxon>
        <taxon>Streptophyta</taxon>
        <taxon>Embryophyta</taxon>
        <taxon>Tracheophyta</taxon>
        <taxon>Spermatophyta</taxon>
        <taxon>Magnoliopsida</taxon>
        <taxon>Liliopsida</taxon>
        <taxon>Asparagales</taxon>
        <taxon>Orchidaceae</taxon>
        <taxon>Epidendroideae</taxon>
        <taxon>Malaxideae</taxon>
        <taxon>Dendrobiinae</taxon>
        <taxon>Dendrobium</taxon>
    </lineage>
</organism>
<protein>
    <recommendedName>
        <fullName evidence="6">Integrase catalytic domain-containing protein</fullName>
    </recommendedName>
</protein>
<reference evidence="7" key="1">
    <citation type="journal article" date="2022" name="Front. Genet.">
        <title>Chromosome-Scale Assembly of the Dendrobium nobile Genome Provides Insights Into the Molecular Mechanism of the Biosynthesis of the Medicinal Active Ingredient of Dendrobium.</title>
        <authorList>
            <person name="Xu Q."/>
            <person name="Niu S.-C."/>
            <person name="Li K.-L."/>
            <person name="Zheng P.-J."/>
            <person name="Zhang X.-J."/>
            <person name="Jia Y."/>
            <person name="Liu Y."/>
            <person name="Niu Y.-X."/>
            <person name="Yu L.-H."/>
            <person name="Chen D.-F."/>
            <person name="Zhang G.-Q."/>
        </authorList>
    </citation>
    <scope>NUCLEOTIDE SEQUENCE</scope>
    <source>
        <tissue evidence="7">Leaf</tissue>
    </source>
</reference>